<feature type="region of interest" description="Disordered" evidence="4">
    <location>
        <begin position="1"/>
        <end position="37"/>
    </location>
</feature>
<evidence type="ECO:0000256" key="4">
    <source>
        <dbReference type="SAM" id="MobiDB-lite"/>
    </source>
</evidence>
<dbReference type="PATRIC" id="fig|1432052.4.peg.6262"/>
<feature type="domain" description="PDZ" evidence="6">
    <location>
        <begin position="367"/>
        <end position="447"/>
    </location>
</feature>
<name>A0A1E3A1V1_9FIRM</name>
<dbReference type="Gene3D" id="2.30.42.10">
    <property type="match status" value="1"/>
</dbReference>
<dbReference type="InterPro" id="IPR001478">
    <property type="entry name" value="PDZ"/>
</dbReference>
<protein>
    <submittedName>
        <fullName evidence="7">Putative periplasmic serine endoprotease DegP-like</fullName>
        <ecNumber evidence="7">3.4.21.107</ecNumber>
    </submittedName>
</protein>
<dbReference type="SUPFAM" id="SSF50156">
    <property type="entry name" value="PDZ domain-like"/>
    <property type="match status" value="1"/>
</dbReference>
<evidence type="ECO:0000259" key="6">
    <source>
        <dbReference type="SMART" id="SM00228"/>
    </source>
</evidence>
<accession>A0A1E3A1V1</accession>
<feature type="transmembrane region" description="Helical" evidence="5">
    <location>
        <begin position="61"/>
        <end position="81"/>
    </location>
</feature>
<dbReference type="InterPro" id="IPR009003">
    <property type="entry name" value="Peptidase_S1_PA"/>
</dbReference>
<dbReference type="EC" id="3.4.21.107" evidence="7"/>
<dbReference type="InterPro" id="IPR001940">
    <property type="entry name" value="Peptidase_S1C"/>
</dbReference>
<organism evidence="7 8">
    <name type="scientific">Eisenbergiella tayi</name>
    <dbReference type="NCBI Taxonomy" id="1432052"/>
    <lineage>
        <taxon>Bacteria</taxon>
        <taxon>Bacillati</taxon>
        <taxon>Bacillota</taxon>
        <taxon>Clostridia</taxon>
        <taxon>Lachnospirales</taxon>
        <taxon>Lachnospiraceae</taxon>
        <taxon>Eisenbergiella</taxon>
    </lineage>
</organism>
<dbReference type="PANTHER" id="PTHR22939">
    <property type="entry name" value="SERINE PROTEASE FAMILY S1C HTRA-RELATED"/>
    <property type="match status" value="1"/>
</dbReference>
<feature type="compositionally biased region" description="Basic and acidic residues" evidence="4">
    <location>
        <begin position="1"/>
        <end position="13"/>
    </location>
</feature>
<evidence type="ECO:0000256" key="1">
    <source>
        <dbReference type="ARBA" id="ARBA00010541"/>
    </source>
</evidence>
<dbReference type="SMART" id="SM00228">
    <property type="entry name" value="PDZ"/>
    <property type="match status" value="1"/>
</dbReference>
<dbReference type="PANTHER" id="PTHR22939:SF129">
    <property type="entry name" value="SERINE PROTEASE HTRA2, MITOCHONDRIAL"/>
    <property type="match status" value="1"/>
</dbReference>
<dbReference type="Proteomes" id="UP000094067">
    <property type="component" value="Unassembled WGS sequence"/>
</dbReference>
<dbReference type="GO" id="GO:0004252">
    <property type="term" value="F:serine-type endopeptidase activity"/>
    <property type="evidence" value="ECO:0007669"/>
    <property type="project" value="InterPro"/>
</dbReference>
<dbReference type="EMBL" id="MCGH01000004">
    <property type="protein sequence ID" value="ODM02477.1"/>
    <property type="molecule type" value="Genomic_DNA"/>
</dbReference>
<evidence type="ECO:0000313" key="7">
    <source>
        <dbReference type="EMBL" id="ODM02477.1"/>
    </source>
</evidence>
<dbReference type="InterPro" id="IPR036034">
    <property type="entry name" value="PDZ_sf"/>
</dbReference>
<evidence type="ECO:0000256" key="2">
    <source>
        <dbReference type="ARBA" id="ARBA00022670"/>
    </source>
</evidence>
<dbReference type="Pfam" id="PF13180">
    <property type="entry name" value="PDZ_2"/>
    <property type="match status" value="1"/>
</dbReference>
<dbReference type="PRINTS" id="PR00834">
    <property type="entry name" value="PROTEASES2C"/>
</dbReference>
<dbReference type="RefSeq" id="WP_069154995.1">
    <property type="nucleotide sequence ID" value="NZ_MCGH01000004.1"/>
</dbReference>
<dbReference type="Gene3D" id="2.40.10.10">
    <property type="entry name" value="Trypsin-like serine proteases"/>
    <property type="match status" value="2"/>
</dbReference>
<comment type="similarity">
    <text evidence="1">Belongs to the peptidase S1C family.</text>
</comment>
<proteinExistence type="inferred from homology"/>
<dbReference type="GO" id="GO:0042597">
    <property type="term" value="C:periplasmic space"/>
    <property type="evidence" value="ECO:0007669"/>
    <property type="project" value="TreeGrafter"/>
</dbReference>
<keyword evidence="3 7" id="KW-0378">Hydrolase</keyword>
<evidence type="ECO:0000313" key="8">
    <source>
        <dbReference type="Proteomes" id="UP000094067"/>
    </source>
</evidence>
<reference evidence="7 8" key="1">
    <citation type="submission" date="2016-07" db="EMBL/GenBank/DDBJ databases">
        <title>Characterization of isolates of Eisenbergiella tayi derived from blood cultures, using whole genome sequencing.</title>
        <authorList>
            <person name="Burdz T."/>
            <person name="Wiebe D."/>
            <person name="Huynh C."/>
            <person name="Bernard K."/>
        </authorList>
    </citation>
    <scope>NUCLEOTIDE SEQUENCE [LARGE SCALE GENOMIC DNA]</scope>
    <source>
        <strain evidence="7 8">NML 110608</strain>
    </source>
</reference>
<evidence type="ECO:0000256" key="3">
    <source>
        <dbReference type="ARBA" id="ARBA00022801"/>
    </source>
</evidence>
<comment type="caution">
    <text evidence="7">The sequence shown here is derived from an EMBL/GenBank/DDBJ whole genome shotgun (WGS) entry which is preliminary data.</text>
</comment>
<keyword evidence="2 7" id="KW-0645">Protease</keyword>
<dbReference type="InterPro" id="IPR043504">
    <property type="entry name" value="Peptidase_S1_PA_chymotrypsin"/>
</dbReference>
<dbReference type="GO" id="GO:0006515">
    <property type="term" value="P:protein quality control for misfolded or incompletely synthesized proteins"/>
    <property type="evidence" value="ECO:0007669"/>
    <property type="project" value="TreeGrafter"/>
</dbReference>
<gene>
    <name evidence="7" type="primary">mucD</name>
    <name evidence="7" type="ORF">BEI61_05639</name>
</gene>
<keyword evidence="5" id="KW-0472">Membrane</keyword>
<dbReference type="Pfam" id="PF13365">
    <property type="entry name" value="Trypsin_2"/>
    <property type="match status" value="1"/>
</dbReference>
<evidence type="ECO:0000256" key="5">
    <source>
        <dbReference type="SAM" id="Phobius"/>
    </source>
</evidence>
<sequence>MSDNELDRKDKKAGGPSQPEQGEELHQPETVSGTANKDIDFIKEKVKERPVNKRKLLKRTIITASMAVIFGLIACFTFLVLEPVFSNWLYPEEDPAPVQLQEEAANEEMLPEDMVLETESEEEKESTPVTSTVVQKIDMSVSDYQKLYSNLYKLVQDAAKSMVTVTGVVSDVDWFNNTYENKGQTAGLIVADNGKELMILTEKETVEQAEKVHVTFCDSTQVTATLKQSDPTTGLAVICVNLTDIAEETKEIIKAAKLGSSNSGSGLLATPVIALGRPMGNVSSVAYGMITSMDTVLNLTDGNYRLLTTDIYGSTNGSGVLINLNGQVLGIISQRNNSSDAKNLVSALGISDLKSNIEKLSNGQAMATLGIYGTDVPEEIQESQGVPAGAYVTGIVMDSPAMVAGIQSGDVVVKMGTEEITTFQEYNKEMMSLVPDSQITITIMRQVQDEYQEMAVDVILDTLK</sequence>
<dbReference type="AlphaFoldDB" id="A0A1E3A1V1"/>
<keyword evidence="5" id="KW-1133">Transmembrane helix</keyword>
<keyword evidence="5" id="KW-0812">Transmembrane</keyword>
<dbReference type="SUPFAM" id="SSF50494">
    <property type="entry name" value="Trypsin-like serine proteases"/>
    <property type="match status" value="1"/>
</dbReference>